<name>A0A167CA04_METRR</name>
<dbReference type="AlphaFoldDB" id="A0A167CA04"/>
<comment type="caution">
    <text evidence="2">The sequence shown here is derived from an EMBL/GenBank/DDBJ whole genome shotgun (WGS) entry which is preliminary data.</text>
</comment>
<sequence length="291" mass="32218">MPLTWVSLEAWSAHRLTTLTALFALPIIVPVGYVFYTSWTVYKNTTLVSGTLVPRQGAFASAASHPAEPHSLPAEVQDDRSQWVVTYERVVSNPLLPSSLAYPPEKPLSSGSTTEPSRLLQEVSRNMQKAFSRTPQAILLRSALSESLNKESFKTTWISNLTFRPGDIVNGVYKVSCNTRDQTTGSERVELVIDAPASYKGPRVRGLILTAIEPASSESSDDRRTRDEEKIVFVNETWMWRLADEKPTLLESSIGQWLHRLLSGWLLLKGISGVSGTKQGKSASEVSKKLD</sequence>
<protein>
    <submittedName>
        <fullName evidence="2">Uncharacterized protein</fullName>
    </submittedName>
</protein>
<dbReference type="OMA" id="WCERVEM"/>
<gene>
    <name evidence="2" type="ORF">NOR_05531</name>
</gene>
<dbReference type="Proteomes" id="UP000243498">
    <property type="component" value="Unassembled WGS sequence"/>
</dbReference>
<evidence type="ECO:0000313" key="3">
    <source>
        <dbReference type="Proteomes" id="UP000243498"/>
    </source>
</evidence>
<organism evidence="2 3">
    <name type="scientific">Metarhizium rileyi (strain RCEF 4871)</name>
    <name type="common">Nomuraea rileyi</name>
    <dbReference type="NCBI Taxonomy" id="1649241"/>
    <lineage>
        <taxon>Eukaryota</taxon>
        <taxon>Fungi</taxon>
        <taxon>Dikarya</taxon>
        <taxon>Ascomycota</taxon>
        <taxon>Pezizomycotina</taxon>
        <taxon>Sordariomycetes</taxon>
        <taxon>Hypocreomycetidae</taxon>
        <taxon>Hypocreales</taxon>
        <taxon>Clavicipitaceae</taxon>
        <taxon>Metarhizium</taxon>
    </lineage>
</organism>
<dbReference type="EMBL" id="AZHC01000017">
    <property type="protein sequence ID" value="OAA40949.1"/>
    <property type="molecule type" value="Genomic_DNA"/>
</dbReference>
<keyword evidence="1" id="KW-0472">Membrane</keyword>
<feature type="transmembrane region" description="Helical" evidence="1">
    <location>
        <begin position="16"/>
        <end position="36"/>
    </location>
</feature>
<accession>A0A167CA04</accession>
<reference evidence="2 3" key="1">
    <citation type="journal article" date="2016" name="Genome Biol. Evol.">
        <title>Divergent and convergent evolution of fungal pathogenicity.</title>
        <authorList>
            <person name="Shang Y."/>
            <person name="Xiao G."/>
            <person name="Zheng P."/>
            <person name="Cen K."/>
            <person name="Zhan S."/>
            <person name="Wang C."/>
        </authorList>
    </citation>
    <scope>NUCLEOTIDE SEQUENCE [LARGE SCALE GENOMIC DNA]</scope>
    <source>
        <strain evidence="2 3">RCEF 4871</strain>
    </source>
</reference>
<dbReference type="OrthoDB" id="5599753at2759"/>
<keyword evidence="1" id="KW-0812">Transmembrane</keyword>
<keyword evidence="3" id="KW-1185">Reference proteome</keyword>
<evidence type="ECO:0000313" key="2">
    <source>
        <dbReference type="EMBL" id="OAA40949.1"/>
    </source>
</evidence>
<proteinExistence type="predicted"/>
<keyword evidence="1" id="KW-1133">Transmembrane helix</keyword>
<evidence type="ECO:0000256" key="1">
    <source>
        <dbReference type="SAM" id="Phobius"/>
    </source>
</evidence>